<dbReference type="PANTHER" id="PTHR43804">
    <property type="entry name" value="LD18447P"/>
    <property type="match status" value="1"/>
</dbReference>
<dbReference type="FunFam" id="3.30.160.20:FF:000004">
    <property type="entry name" value="Peptide chain release factor 1"/>
    <property type="match status" value="1"/>
</dbReference>
<evidence type="ECO:0000256" key="2">
    <source>
        <dbReference type="ARBA" id="ARBA00010835"/>
    </source>
</evidence>
<feature type="coiled-coil region" evidence="7">
    <location>
        <begin position="69"/>
        <end position="101"/>
    </location>
</feature>
<dbReference type="PANTHER" id="PTHR43804:SF7">
    <property type="entry name" value="LD18447P"/>
    <property type="match status" value="1"/>
</dbReference>
<dbReference type="Proteomes" id="UP000006258">
    <property type="component" value="Unassembled WGS sequence"/>
</dbReference>
<proteinExistence type="inferred from homology"/>
<comment type="PTM">
    <text evidence="5">Methylated by PrmC. Methylation increases the termination efficiency of RF1.</text>
</comment>
<evidence type="ECO:0000313" key="10">
    <source>
        <dbReference type="Proteomes" id="UP000006258"/>
    </source>
</evidence>
<comment type="similarity">
    <text evidence="2 5">Belongs to the prokaryotic/mitochondrial release factor family.</text>
</comment>
<comment type="subcellular location">
    <subcellularLocation>
        <location evidence="5">Cytoplasm</location>
    </subcellularLocation>
</comment>
<dbReference type="HAMAP" id="MF_00093">
    <property type="entry name" value="Rel_fac_1"/>
    <property type="match status" value="1"/>
</dbReference>
<dbReference type="PROSITE" id="PS00745">
    <property type="entry name" value="RF_PROK_I"/>
    <property type="match status" value="1"/>
</dbReference>
<dbReference type="GO" id="GO:0016149">
    <property type="term" value="F:translation release factor activity, codon specific"/>
    <property type="evidence" value="ECO:0007669"/>
    <property type="project" value="UniProtKB-UniRule"/>
</dbReference>
<dbReference type="HOGENOM" id="CLU_036856_0_1_10"/>
<dbReference type="AlphaFoldDB" id="D7VH83"/>
<evidence type="ECO:0000256" key="6">
    <source>
        <dbReference type="NCBIfam" id="TIGR00019"/>
    </source>
</evidence>
<dbReference type="EMBL" id="ACHA02000002">
    <property type="protein sequence ID" value="EFK59435.1"/>
    <property type="molecule type" value="Genomic_DNA"/>
</dbReference>
<dbReference type="SMART" id="SM00937">
    <property type="entry name" value="PCRF"/>
    <property type="match status" value="1"/>
</dbReference>
<comment type="caution">
    <text evidence="9">The sequence shown here is derived from an EMBL/GenBank/DDBJ whole genome shotgun (WGS) entry which is preliminary data.</text>
</comment>
<keyword evidence="5" id="KW-0963">Cytoplasm</keyword>
<dbReference type="InterPro" id="IPR004373">
    <property type="entry name" value="RF-1"/>
</dbReference>
<dbReference type="Gene3D" id="6.10.140.1950">
    <property type="match status" value="1"/>
</dbReference>
<keyword evidence="3 5" id="KW-0488">Methylation</keyword>
<evidence type="ECO:0000256" key="1">
    <source>
        <dbReference type="ARBA" id="ARBA00002986"/>
    </source>
</evidence>
<dbReference type="NCBIfam" id="TIGR00019">
    <property type="entry name" value="prfA"/>
    <property type="match status" value="1"/>
</dbReference>
<dbReference type="Gene3D" id="3.30.70.1660">
    <property type="match status" value="1"/>
</dbReference>
<dbReference type="Gene3D" id="3.30.160.20">
    <property type="match status" value="1"/>
</dbReference>
<keyword evidence="7" id="KW-0175">Coiled coil</keyword>
<dbReference type="GO" id="GO:0005737">
    <property type="term" value="C:cytoplasm"/>
    <property type="evidence" value="ECO:0007669"/>
    <property type="project" value="UniProtKB-SubCell"/>
</dbReference>
<feature type="modified residue" description="N5-methylglutamine" evidence="5">
    <location>
        <position position="240"/>
    </location>
</feature>
<organism evidence="9 10">
    <name type="scientific">Sphingobacterium spiritivorum ATCC 33861</name>
    <dbReference type="NCBI Taxonomy" id="525373"/>
    <lineage>
        <taxon>Bacteria</taxon>
        <taxon>Pseudomonadati</taxon>
        <taxon>Bacteroidota</taxon>
        <taxon>Sphingobacteriia</taxon>
        <taxon>Sphingobacteriales</taxon>
        <taxon>Sphingobacteriaceae</taxon>
        <taxon>Sphingobacterium</taxon>
    </lineage>
</organism>
<keyword evidence="4 5" id="KW-0648">Protein biosynthesis</keyword>
<sequence length="364" mass="41194">MSSYFDFMLDKLQAIKERWQEVEAELSNPDTISDMKRFAKLNKEYKDLSKIVDQYHIYKNMVSNIDANKDILANEKDQELREMAKEELDILYGQKEEKEEEIRLMLIPKDPEDAKNAIIEIRGGTGGDEAALFAGDLYRMYTRFFETKGWRNEVMDVTEGTSGGYKEVILKVIGEDVYGQLKYESGVHRVQRVPDTETQGRVHTSAASVAVLPEAEDVDVELNPGDIEMQTSRSGGAGGQNVNKVETKVQLTHKPSGIVVVCQVERSQLANRELAMEMLRNKLYELEVQKKHGDIAAKRKTMVSTGDRSAKVRTYNYPQGRVTEHRIGLTLYNLPAVMDGDIQGIIDALQFAENAEKMKEGTVE</sequence>
<evidence type="ECO:0000259" key="8">
    <source>
        <dbReference type="PROSITE" id="PS00745"/>
    </source>
</evidence>
<evidence type="ECO:0000256" key="4">
    <source>
        <dbReference type="ARBA" id="ARBA00022917"/>
    </source>
</evidence>
<evidence type="ECO:0000256" key="3">
    <source>
        <dbReference type="ARBA" id="ARBA00022481"/>
    </source>
</evidence>
<feature type="domain" description="Prokaryotic-type class I peptide chain release factors" evidence="8">
    <location>
        <begin position="233"/>
        <end position="249"/>
    </location>
</feature>
<dbReference type="SUPFAM" id="SSF75620">
    <property type="entry name" value="Release factor"/>
    <property type="match status" value="1"/>
</dbReference>
<protein>
    <recommendedName>
        <fullName evidence="5 6">Peptide chain release factor 1</fullName>
        <shortName evidence="5">RF-1</shortName>
    </recommendedName>
</protein>
<dbReference type="eggNOG" id="COG0216">
    <property type="taxonomic scope" value="Bacteria"/>
</dbReference>
<comment type="function">
    <text evidence="1 5">Peptide chain release factor 1 directs the termination of translation in response to the peptide chain termination codons UAG and UAA.</text>
</comment>
<dbReference type="Pfam" id="PF03462">
    <property type="entry name" value="PCRF"/>
    <property type="match status" value="1"/>
</dbReference>
<evidence type="ECO:0000256" key="5">
    <source>
        <dbReference type="HAMAP-Rule" id="MF_00093"/>
    </source>
</evidence>
<dbReference type="InterPro" id="IPR045853">
    <property type="entry name" value="Pep_chain_release_fac_I_sf"/>
</dbReference>
<keyword evidence="10" id="KW-1185">Reference proteome</keyword>
<accession>D7VH83</accession>
<evidence type="ECO:0000256" key="7">
    <source>
        <dbReference type="SAM" id="Coils"/>
    </source>
</evidence>
<dbReference type="FunFam" id="3.30.70.1660:FF:000002">
    <property type="entry name" value="Peptide chain release factor 1"/>
    <property type="match status" value="1"/>
</dbReference>
<dbReference type="NCBIfam" id="NF001859">
    <property type="entry name" value="PRK00591.1"/>
    <property type="match status" value="1"/>
</dbReference>
<dbReference type="STRING" id="525373.HMPREF0766_10352"/>
<dbReference type="InterPro" id="IPR005139">
    <property type="entry name" value="PCRF"/>
</dbReference>
<reference evidence="9" key="1">
    <citation type="submission" date="2010-07" db="EMBL/GenBank/DDBJ databases">
        <authorList>
            <person name="Muzny D."/>
            <person name="Qin X."/>
            <person name="Buhay C."/>
            <person name="Dugan-Rocha S."/>
            <person name="Ding Y."/>
            <person name="Chen G."/>
            <person name="Hawes A."/>
            <person name="Holder M."/>
            <person name="Jhangiani S."/>
            <person name="Johnson A."/>
            <person name="Khan Z."/>
            <person name="Li Z."/>
            <person name="Liu W."/>
            <person name="Liu X."/>
            <person name="Perez L."/>
            <person name="Shen H."/>
            <person name="Wang Q."/>
            <person name="Watt J."/>
            <person name="Xi L."/>
            <person name="Xin Y."/>
            <person name="Zhou J."/>
            <person name="Deng J."/>
            <person name="Jiang H."/>
            <person name="Liu Y."/>
            <person name="Qu J."/>
            <person name="Song X.-Z."/>
            <person name="Zhang L."/>
            <person name="Villasana D."/>
            <person name="Johnson A."/>
            <person name="Liu J."/>
            <person name="Liyanage D."/>
            <person name="Lorensuhewa L."/>
            <person name="Robinson T."/>
            <person name="Song A."/>
            <person name="Song B.-B."/>
            <person name="Dinh H."/>
            <person name="Thornton R."/>
            <person name="Coyle M."/>
            <person name="Francisco L."/>
            <person name="Jackson L."/>
            <person name="Javaid M."/>
            <person name="Korchina V."/>
            <person name="Kovar C."/>
            <person name="Mata R."/>
            <person name="Mathew T."/>
            <person name="Ngo R."/>
            <person name="Nguyen L."/>
            <person name="Nguyen N."/>
            <person name="Okwuonu G."/>
            <person name="Ongeri F."/>
            <person name="Pham C."/>
            <person name="Simmons D."/>
            <person name="Wilczek-Boney K."/>
            <person name="Hale W."/>
            <person name="Jakkamsetti A."/>
            <person name="Pham P."/>
            <person name="Ruth R."/>
            <person name="San Lucas F."/>
            <person name="Warren J."/>
            <person name="Zhang J."/>
            <person name="Zhao Z."/>
            <person name="Zhou C."/>
            <person name="Zhu D."/>
            <person name="Lee S."/>
            <person name="Bess C."/>
            <person name="Blankenburg K."/>
            <person name="Forbes L."/>
            <person name="Fu Q."/>
            <person name="Gubbala S."/>
            <person name="Hirani K."/>
            <person name="Jayaseelan J.C."/>
            <person name="Lara F."/>
            <person name="Munidasa M."/>
            <person name="Palculict T."/>
            <person name="Patil S."/>
            <person name="Pu L.-L."/>
            <person name="Saada N."/>
            <person name="Tang L."/>
            <person name="Weissenberger G."/>
            <person name="Zhu Y."/>
            <person name="Hemphill L."/>
            <person name="Shang Y."/>
            <person name="Youmans B."/>
            <person name="Ayvaz T."/>
            <person name="Ross M."/>
            <person name="Santibanez J."/>
            <person name="Aqrawi P."/>
            <person name="Gross S."/>
            <person name="Joshi V."/>
            <person name="Fowler G."/>
            <person name="Nazareth L."/>
            <person name="Reid J."/>
            <person name="Worley K."/>
            <person name="Petrosino J."/>
            <person name="Highlander S."/>
            <person name="Gibbs R."/>
        </authorList>
    </citation>
    <scope>NUCLEOTIDE SEQUENCE [LARGE SCALE GENOMIC DNA]</scope>
    <source>
        <strain evidence="9">ATCC 33861</strain>
    </source>
</reference>
<evidence type="ECO:0000313" key="9">
    <source>
        <dbReference type="EMBL" id="EFK59435.1"/>
    </source>
</evidence>
<gene>
    <name evidence="5 9" type="primary">prfA</name>
    <name evidence="9" type="ORF">HMPREF0766_10352</name>
</gene>
<name>D7VH83_SPHSI</name>
<dbReference type="Pfam" id="PF00472">
    <property type="entry name" value="RF-1"/>
    <property type="match status" value="1"/>
</dbReference>
<dbReference type="InterPro" id="IPR000352">
    <property type="entry name" value="Pep_chain_release_fac_I"/>
</dbReference>
<dbReference type="InterPro" id="IPR050057">
    <property type="entry name" value="Prokaryotic/Mito_RF"/>
</dbReference>